<feature type="binding site" evidence="5">
    <location>
        <position position="89"/>
    </location>
    <ligand>
        <name>FAD</name>
        <dbReference type="ChEBI" id="CHEBI:57692"/>
    </ligand>
</feature>
<keyword evidence="11" id="KW-1185">Reference proteome</keyword>
<evidence type="ECO:0000256" key="4">
    <source>
        <dbReference type="ARBA" id="ARBA00022827"/>
    </source>
</evidence>
<dbReference type="SMR" id="A0A246BPW4"/>
<dbReference type="PROSITE" id="PS00624">
    <property type="entry name" value="GMC_OXRED_2"/>
    <property type="match status" value="1"/>
</dbReference>
<sequence length="537" mass="56808">MTLNSLESRPRADVVIVGAGSGGCVAARRLLDAGLRVLLLEAGGPDTNPLIRAPGAFPKLFRSAVDWNLTTTPQAHAGGRTFYWPRGKVLGGSSAINATIWIRGSRRDFDGWGDGWTWEDVLPEFRAQESYRGEPSEARGTDGPMPAGARAGSHALSEAFVRAAALGLGVPVARTFNDGVLEGAALLESNHRRGERYSAFRAFLSPVLNHPNLTVLTGAHVLRVLWSGRGDTLRASGVRLRWQGRTLDAPAGAVMLAAGAVQTPQLLMLSGVGPHAELSRHGIGTQLELPGVGAGLQDHLAVPVITRSRLTSLDRVPQAEALARYLWDRSGPLSSNVAEASAFSHARPGLDAGADDPDIQFHFGPAYFRDHGAKTEPGDHFTVGPVLVDTHSRGRITLASADPQAAPVIDPAYLSDERDVQSLIAGVRQAREIAASAPLSGLRGAEVLPGEGVRTDAGLRRHVQQECATLYHPVGTAALGDGPDAVVDRQLALRGARGLWVADASVMPRIIHANTNATSMMIGGRAARFLLGALERP</sequence>
<dbReference type="InterPro" id="IPR007867">
    <property type="entry name" value="GMC_OxRtase_C"/>
</dbReference>
<dbReference type="GO" id="GO:0016614">
    <property type="term" value="F:oxidoreductase activity, acting on CH-OH group of donors"/>
    <property type="evidence" value="ECO:0007669"/>
    <property type="project" value="InterPro"/>
</dbReference>
<dbReference type="SUPFAM" id="SSF54373">
    <property type="entry name" value="FAD-linked reductases, C-terminal domain"/>
    <property type="match status" value="1"/>
</dbReference>
<dbReference type="InterPro" id="IPR012132">
    <property type="entry name" value="GMC_OxRdtase"/>
</dbReference>
<evidence type="ECO:0000256" key="7">
    <source>
        <dbReference type="SAM" id="MobiDB-lite"/>
    </source>
</evidence>
<evidence type="ECO:0000256" key="1">
    <source>
        <dbReference type="ARBA" id="ARBA00001974"/>
    </source>
</evidence>
<dbReference type="PIRSF" id="PIRSF000137">
    <property type="entry name" value="Alcohol_oxidase"/>
    <property type="match status" value="1"/>
</dbReference>
<feature type="region of interest" description="Disordered" evidence="7">
    <location>
        <begin position="129"/>
        <end position="149"/>
    </location>
</feature>
<dbReference type="RefSeq" id="WP_088247523.1">
    <property type="nucleotide sequence ID" value="NZ_BNAM01000002.1"/>
</dbReference>
<dbReference type="PANTHER" id="PTHR11552">
    <property type="entry name" value="GLUCOSE-METHANOL-CHOLINE GMC OXIDOREDUCTASE"/>
    <property type="match status" value="1"/>
</dbReference>
<feature type="domain" description="Glucose-methanol-choline oxidoreductase N-terminal" evidence="8">
    <location>
        <begin position="87"/>
        <end position="110"/>
    </location>
</feature>
<protein>
    <submittedName>
        <fullName evidence="10">Choline dehydrogenase</fullName>
    </submittedName>
</protein>
<dbReference type="SUPFAM" id="SSF51905">
    <property type="entry name" value="FAD/NAD(P)-binding domain"/>
    <property type="match status" value="1"/>
</dbReference>
<dbReference type="Pfam" id="PF05199">
    <property type="entry name" value="GMC_oxred_C"/>
    <property type="match status" value="1"/>
</dbReference>
<dbReference type="Proteomes" id="UP000197208">
    <property type="component" value="Unassembled WGS sequence"/>
</dbReference>
<dbReference type="PANTHER" id="PTHR11552:SF147">
    <property type="entry name" value="CHOLINE DEHYDROGENASE, MITOCHONDRIAL"/>
    <property type="match status" value="1"/>
</dbReference>
<dbReference type="GO" id="GO:0050660">
    <property type="term" value="F:flavin adenine dinucleotide binding"/>
    <property type="evidence" value="ECO:0007669"/>
    <property type="project" value="InterPro"/>
</dbReference>
<keyword evidence="3 6" id="KW-0285">Flavoprotein</keyword>
<feature type="binding site" evidence="5">
    <location>
        <position position="221"/>
    </location>
    <ligand>
        <name>FAD</name>
        <dbReference type="ChEBI" id="CHEBI:57692"/>
    </ligand>
</feature>
<evidence type="ECO:0000259" key="9">
    <source>
        <dbReference type="PROSITE" id="PS00624"/>
    </source>
</evidence>
<comment type="caution">
    <text evidence="10">The sequence shown here is derived from an EMBL/GenBank/DDBJ whole genome shotgun (WGS) entry which is preliminary data.</text>
</comment>
<feature type="domain" description="Glucose-methanol-choline oxidoreductase N-terminal" evidence="9">
    <location>
        <begin position="259"/>
        <end position="273"/>
    </location>
</feature>
<feature type="compositionally biased region" description="Basic and acidic residues" evidence="7">
    <location>
        <begin position="129"/>
        <end position="140"/>
    </location>
</feature>
<keyword evidence="4 5" id="KW-0274">FAD</keyword>
<evidence type="ECO:0000256" key="6">
    <source>
        <dbReference type="RuleBase" id="RU003968"/>
    </source>
</evidence>
<dbReference type="PROSITE" id="PS00623">
    <property type="entry name" value="GMC_OXRED_1"/>
    <property type="match status" value="1"/>
</dbReference>
<evidence type="ECO:0000313" key="11">
    <source>
        <dbReference type="Proteomes" id="UP000197208"/>
    </source>
</evidence>
<gene>
    <name evidence="10" type="ORF">CBQ26_05555</name>
</gene>
<accession>A0A246BPW4</accession>
<evidence type="ECO:0000256" key="2">
    <source>
        <dbReference type="ARBA" id="ARBA00010790"/>
    </source>
</evidence>
<evidence type="ECO:0000256" key="5">
    <source>
        <dbReference type="PIRSR" id="PIRSR000137-2"/>
    </source>
</evidence>
<comment type="similarity">
    <text evidence="2 6">Belongs to the GMC oxidoreductase family.</text>
</comment>
<proteinExistence type="inferred from homology"/>
<evidence type="ECO:0000256" key="3">
    <source>
        <dbReference type="ARBA" id="ARBA00022630"/>
    </source>
</evidence>
<dbReference type="InterPro" id="IPR000172">
    <property type="entry name" value="GMC_OxRdtase_N"/>
</dbReference>
<dbReference type="Pfam" id="PF00732">
    <property type="entry name" value="GMC_oxred_N"/>
    <property type="match status" value="1"/>
</dbReference>
<evidence type="ECO:0000313" key="10">
    <source>
        <dbReference type="EMBL" id="OWL97718.1"/>
    </source>
</evidence>
<dbReference type="Gene3D" id="3.50.50.60">
    <property type="entry name" value="FAD/NAD(P)-binding domain"/>
    <property type="match status" value="1"/>
</dbReference>
<reference evidence="10 11" key="1">
    <citation type="submission" date="2017-05" db="EMBL/GenBank/DDBJ databases">
        <title>De novo genome assembly of Deniococcus indicus strain DR1.</title>
        <authorList>
            <person name="Chauhan D."/>
            <person name="Yennamalli R.M."/>
            <person name="Priyadarshini R."/>
        </authorList>
    </citation>
    <scope>NUCLEOTIDE SEQUENCE [LARGE SCALE GENOMIC DNA]</scope>
    <source>
        <strain evidence="10 11">DR1</strain>
    </source>
</reference>
<dbReference type="AlphaFoldDB" id="A0A246BPW4"/>
<organism evidence="10 11">
    <name type="scientific">Deinococcus indicus</name>
    <dbReference type="NCBI Taxonomy" id="223556"/>
    <lineage>
        <taxon>Bacteria</taxon>
        <taxon>Thermotogati</taxon>
        <taxon>Deinococcota</taxon>
        <taxon>Deinococci</taxon>
        <taxon>Deinococcales</taxon>
        <taxon>Deinococcaceae</taxon>
        <taxon>Deinococcus</taxon>
    </lineage>
</organism>
<comment type="cofactor">
    <cofactor evidence="1 5">
        <name>FAD</name>
        <dbReference type="ChEBI" id="CHEBI:57692"/>
    </cofactor>
</comment>
<dbReference type="Gene3D" id="3.30.560.10">
    <property type="entry name" value="Glucose Oxidase, domain 3"/>
    <property type="match status" value="1"/>
</dbReference>
<dbReference type="OrthoDB" id="9785276at2"/>
<evidence type="ECO:0000259" key="8">
    <source>
        <dbReference type="PROSITE" id="PS00623"/>
    </source>
</evidence>
<dbReference type="InterPro" id="IPR036188">
    <property type="entry name" value="FAD/NAD-bd_sf"/>
</dbReference>
<name>A0A246BPW4_9DEIO</name>
<dbReference type="EMBL" id="NHMK01000009">
    <property type="protein sequence ID" value="OWL97718.1"/>
    <property type="molecule type" value="Genomic_DNA"/>
</dbReference>